<feature type="region of interest" description="Disordered" evidence="1">
    <location>
        <begin position="32"/>
        <end position="65"/>
    </location>
</feature>
<evidence type="ECO:0000256" key="1">
    <source>
        <dbReference type="SAM" id="MobiDB-lite"/>
    </source>
</evidence>
<feature type="compositionally biased region" description="Low complexity" evidence="1">
    <location>
        <begin position="152"/>
        <end position="161"/>
    </location>
</feature>
<accession>A0A8H5ATN6</accession>
<comment type="caution">
    <text evidence="2">The sequence shown here is derived from an EMBL/GenBank/DDBJ whole genome shotgun (WGS) entry which is preliminary data.</text>
</comment>
<reference evidence="2 3" key="1">
    <citation type="journal article" date="2020" name="ISME J.">
        <title>Uncovering the hidden diversity of litter-decomposition mechanisms in mushroom-forming fungi.</title>
        <authorList>
            <person name="Floudas D."/>
            <person name="Bentzer J."/>
            <person name="Ahren D."/>
            <person name="Johansson T."/>
            <person name="Persson P."/>
            <person name="Tunlid A."/>
        </authorList>
    </citation>
    <scope>NUCLEOTIDE SEQUENCE [LARGE SCALE GENOMIC DNA]</scope>
    <source>
        <strain evidence="2 3">CBS 101986</strain>
    </source>
</reference>
<dbReference type="Proteomes" id="UP000567179">
    <property type="component" value="Unassembled WGS sequence"/>
</dbReference>
<protein>
    <submittedName>
        <fullName evidence="2">Uncharacterized protein</fullName>
    </submittedName>
</protein>
<feature type="region of interest" description="Disordered" evidence="1">
    <location>
        <begin position="135"/>
        <end position="161"/>
    </location>
</feature>
<keyword evidence="3" id="KW-1185">Reference proteome</keyword>
<feature type="compositionally biased region" description="Low complexity" evidence="1">
    <location>
        <begin position="41"/>
        <end position="65"/>
    </location>
</feature>
<dbReference type="AlphaFoldDB" id="A0A8H5ATN6"/>
<gene>
    <name evidence="2" type="ORF">D9619_007954</name>
</gene>
<evidence type="ECO:0000313" key="3">
    <source>
        <dbReference type="Proteomes" id="UP000567179"/>
    </source>
</evidence>
<organism evidence="2 3">
    <name type="scientific">Psilocybe cf. subviscida</name>
    <dbReference type="NCBI Taxonomy" id="2480587"/>
    <lineage>
        <taxon>Eukaryota</taxon>
        <taxon>Fungi</taxon>
        <taxon>Dikarya</taxon>
        <taxon>Basidiomycota</taxon>
        <taxon>Agaricomycotina</taxon>
        <taxon>Agaricomycetes</taxon>
        <taxon>Agaricomycetidae</taxon>
        <taxon>Agaricales</taxon>
        <taxon>Agaricineae</taxon>
        <taxon>Strophariaceae</taxon>
        <taxon>Psilocybe</taxon>
    </lineage>
</organism>
<sequence length="161" mass="17648">MPAYANIKEERPTLPSIHTLNLPLLKRNANNEFSRHERHVSTSSTATSSSRSTSPESATSSMSHTTQFRLVPCPLENATALVITSPMPQPTSPSSNYSSHGKMGRGVLIMGEKVRDIRTGRRPIARGARVHPYRLALPENRDSSSPSHRRSSVISVSSYSP</sequence>
<proteinExistence type="predicted"/>
<evidence type="ECO:0000313" key="2">
    <source>
        <dbReference type="EMBL" id="KAF5310653.1"/>
    </source>
</evidence>
<dbReference type="OrthoDB" id="3267542at2759"/>
<name>A0A8H5ATN6_9AGAR</name>
<dbReference type="EMBL" id="JAACJJ010000057">
    <property type="protein sequence ID" value="KAF5310653.1"/>
    <property type="molecule type" value="Genomic_DNA"/>
</dbReference>